<organism evidence="1 2">
    <name type="scientific">Alteraurantiacibacter buctensis</name>
    <dbReference type="NCBI Taxonomy" id="1503981"/>
    <lineage>
        <taxon>Bacteria</taxon>
        <taxon>Pseudomonadati</taxon>
        <taxon>Pseudomonadota</taxon>
        <taxon>Alphaproteobacteria</taxon>
        <taxon>Sphingomonadales</taxon>
        <taxon>Erythrobacteraceae</taxon>
        <taxon>Alteraurantiacibacter</taxon>
    </lineage>
</organism>
<evidence type="ECO:0000313" key="1">
    <source>
        <dbReference type="EMBL" id="MXO72877.1"/>
    </source>
</evidence>
<accession>A0A844Z2Y4</accession>
<name>A0A844Z2Y4_9SPHN</name>
<gene>
    <name evidence="1" type="ORF">GRI99_14690</name>
</gene>
<comment type="caution">
    <text evidence="1">The sequence shown here is derived from an EMBL/GenBank/DDBJ whole genome shotgun (WGS) entry which is preliminary data.</text>
</comment>
<dbReference type="Proteomes" id="UP000466966">
    <property type="component" value="Unassembled WGS sequence"/>
</dbReference>
<dbReference type="AlphaFoldDB" id="A0A844Z2Y4"/>
<proteinExistence type="predicted"/>
<reference evidence="1 2" key="1">
    <citation type="submission" date="2019-12" db="EMBL/GenBank/DDBJ databases">
        <title>Genomic-based taxomic classification of the family Erythrobacteraceae.</title>
        <authorList>
            <person name="Xu L."/>
        </authorList>
    </citation>
    <scope>NUCLEOTIDE SEQUENCE [LARGE SCALE GENOMIC DNA]</scope>
    <source>
        <strain evidence="1 2">M0322</strain>
    </source>
</reference>
<sequence length="121" mass="13970">MRNALTRLALWLVRRLGINVLEQTRLNTPADAVARGQRWEAFYHEEGGLADMIARLRQDYFEAASAVGHRDNDKLYEFAVADRMAREIEREVVQIIYTGKAEVERRAAVERENSARILRAL</sequence>
<dbReference type="EMBL" id="WTYV01000006">
    <property type="protein sequence ID" value="MXO72877.1"/>
    <property type="molecule type" value="Genomic_DNA"/>
</dbReference>
<protein>
    <submittedName>
        <fullName evidence="1">Uncharacterized protein</fullName>
    </submittedName>
</protein>
<keyword evidence="2" id="KW-1185">Reference proteome</keyword>
<evidence type="ECO:0000313" key="2">
    <source>
        <dbReference type="Proteomes" id="UP000466966"/>
    </source>
</evidence>
<dbReference type="OrthoDB" id="7596361at2"/>
<dbReference type="RefSeq" id="WP_160772808.1">
    <property type="nucleotide sequence ID" value="NZ_WTYV01000006.1"/>
</dbReference>